<evidence type="ECO:0000313" key="3">
    <source>
        <dbReference type="Proteomes" id="UP001359559"/>
    </source>
</evidence>
<organism evidence="2 3">
    <name type="scientific">Clitoria ternatea</name>
    <name type="common">Butterfly pea</name>
    <dbReference type="NCBI Taxonomy" id="43366"/>
    <lineage>
        <taxon>Eukaryota</taxon>
        <taxon>Viridiplantae</taxon>
        <taxon>Streptophyta</taxon>
        <taxon>Embryophyta</taxon>
        <taxon>Tracheophyta</taxon>
        <taxon>Spermatophyta</taxon>
        <taxon>Magnoliopsida</taxon>
        <taxon>eudicotyledons</taxon>
        <taxon>Gunneridae</taxon>
        <taxon>Pentapetalae</taxon>
        <taxon>rosids</taxon>
        <taxon>fabids</taxon>
        <taxon>Fabales</taxon>
        <taxon>Fabaceae</taxon>
        <taxon>Papilionoideae</taxon>
        <taxon>50 kb inversion clade</taxon>
        <taxon>NPAAA clade</taxon>
        <taxon>indigoferoid/millettioid clade</taxon>
        <taxon>Phaseoleae</taxon>
        <taxon>Clitoria</taxon>
    </lineage>
</organism>
<comment type="caution">
    <text evidence="2">The sequence shown here is derived from an EMBL/GenBank/DDBJ whole genome shotgun (WGS) entry which is preliminary data.</text>
</comment>
<dbReference type="AlphaFoldDB" id="A0AAN9FPV0"/>
<feature type="domain" description="Aminotransferase-like plant mobile" evidence="1">
    <location>
        <begin position="138"/>
        <end position="497"/>
    </location>
</feature>
<dbReference type="EMBL" id="JAYKXN010000006">
    <property type="protein sequence ID" value="KAK7280364.1"/>
    <property type="molecule type" value="Genomic_DNA"/>
</dbReference>
<dbReference type="InterPro" id="IPR044824">
    <property type="entry name" value="MAIN-like"/>
</dbReference>
<dbReference type="PANTHER" id="PTHR46033">
    <property type="entry name" value="PROTEIN MAIN-LIKE 2"/>
    <property type="match status" value="1"/>
</dbReference>
<proteinExistence type="predicted"/>
<evidence type="ECO:0000259" key="1">
    <source>
        <dbReference type="Pfam" id="PF10536"/>
    </source>
</evidence>
<gene>
    <name evidence="2" type="ORF">RJT34_25428</name>
</gene>
<accession>A0AAN9FPV0</accession>
<dbReference type="Pfam" id="PF10536">
    <property type="entry name" value="PMD"/>
    <property type="match status" value="1"/>
</dbReference>
<name>A0AAN9FPV0_CLITE</name>
<sequence length="760" mass="86535">MGSGHVASMQSFAWPVEETCVYKFPPPFRRFSVLQVQFFFHTAVKCFSVFFRSFFFHTAVKCFFLRGERVSFLSSSMSGPFEVNPGPEDPSLLKFQSVHVSEAVWNRKPDRILKCRRALVFRRAGVPPQIVPFLQRAGFLGVAQLSFFTVEAGLISALVERWRPETHTFHMPPGECTITLQDIAIQVGLRVDGVPLITDTSPRDWKALIEHLFGINPPDDAFHVGCLKMKWLSDNFADVEDHLENEVQLLRFTRAYIMRLIGGVVFPDQSSSRVSLKYLPLLEDLDICGQYSWGSAALSYLYRVLCLATKYERVSIGGLLLLVQCWAWDRFPTIAPTPSQNARLPGTPYAARWLGSNSFKAVRQDLDFYRRTFDQMKRTDIVWTPYSQQVLQTLPTICLQGQDGWRAVVPLLCTNIVEWHQPDRVMRQFGMQQHIPDAPRQPEHLHGLTQKGKQGENWSQIYMPLIAMWESRANFVHTNGPQEGLLSANSDYMRWYNLHTRRWIARNNVITGRSVDALETIHYLATEDAQVPSQSPALVFDQIRQQSLNVMQMWGEESRLLEARQIPPVPLHEAPQVEIDINMPGTRNERQGIVRGRTHEEREVYNLPTMPPRQHGSYFIPSQCGSSQTPWSTYDYPSQGDGTSQHFYYSPRGDSIFGTQGTQTVGEGSGYVPSPITSPTAFVQDLLTPNTPLVTHRGEGSSHYVGEGLDLNMDLAAAADAIEENPRRNPHRIVRDFTRQCILSPDPHARNRHARNPHRD</sequence>
<keyword evidence="3" id="KW-1185">Reference proteome</keyword>
<protein>
    <recommendedName>
        <fullName evidence="1">Aminotransferase-like plant mobile domain-containing protein</fullName>
    </recommendedName>
</protein>
<dbReference type="Proteomes" id="UP001359559">
    <property type="component" value="Unassembled WGS sequence"/>
</dbReference>
<dbReference type="InterPro" id="IPR019557">
    <property type="entry name" value="AminoTfrase-like_pln_mobile"/>
</dbReference>
<evidence type="ECO:0000313" key="2">
    <source>
        <dbReference type="EMBL" id="KAK7280364.1"/>
    </source>
</evidence>
<reference evidence="2 3" key="1">
    <citation type="submission" date="2024-01" db="EMBL/GenBank/DDBJ databases">
        <title>The genomes of 5 underutilized Papilionoideae crops provide insights into root nodulation and disease resistance.</title>
        <authorList>
            <person name="Yuan L."/>
        </authorList>
    </citation>
    <scope>NUCLEOTIDE SEQUENCE [LARGE SCALE GENOMIC DNA]</scope>
    <source>
        <strain evidence="2">LY-2023</strain>
        <tissue evidence="2">Leaf</tissue>
    </source>
</reference>
<dbReference type="PANTHER" id="PTHR46033:SF8">
    <property type="entry name" value="PROTEIN MAINTENANCE OF MERISTEMS-LIKE"/>
    <property type="match status" value="1"/>
</dbReference>
<dbReference type="GO" id="GO:0010073">
    <property type="term" value="P:meristem maintenance"/>
    <property type="evidence" value="ECO:0007669"/>
    <property type="project" value="InterPro"/>
</dbReference>